<dbReference type="EMBL" id="CP042186">
    <property type="protein sequence ID" value="QDS69107.1"/>
    <property type="molecule type" value="Genomic_DNA"/>
</dbReference>
<dbReference type="Proteomes" id="UP000316270">
    <property type="component" value="Chromosome 2"/>
</dbReference>
<evidence type="ECO:0000313" key="3">
    <source>
        <dbReference type="EMBL" id="QDS69107.1"/>
    </source>
</evidence>
<evidence type="ECO:0008006" key="5">
    <source>
        <dbReference type="Google" id="ProtNLM"/>
    </source>
</evidence>
<protein>
    <recommendedName>
        <fullName evidence="5">Heterokaryon incompatibility domain-containing protein</fullName>
    </recommendedName>
</protein>
<dbReference type="InterPro" id="IPR058525">
    <property type="entry name" value="DUF8212"/>
</dbReference>
<evidence type="ECO:0000313" key="4">
    <source>
        <dbReference type="Proteomes" id="UP000316270"/>
    </source>
</evidence>
<dbReference type="Pfam" id="PF06985">
    <property type="entry name" value="HET"/>
    <property type="match status" value="2"/>
</dbReference>
<sequence>MRLINTHTIELHEFDASRIPKYAILSHSWNENDREVSFKEFQPGQMNDKIKQFCAQARQDGLKFGWVDTICINSPKQGKESDEAVKKEHEEAINSMYEWFANAEVCYAYLEDIDIDPALDVDERRNAVQQALLASHWFTSGWTLIELIAPPRVEFYQANWTKFGTKNNMRGIVSKITGIPQDVLTGSKDRNQYTIWERMGWARHRMTKGVEDQAYCLMGLFEVTMKLDYNEKSNAFLRLREEIKRVHGASCLDQPAAPLRLLRIDSLTVESHPRSGGRIPDYAILSHTWDGEEITFQDIQSGGTLAERKRFLMGRKRLSYDKIIGCCELAEKNGFEYVWVDTCCIDRTSSSELQEAICSMWRWYKNAKVCYAYLVDYTAEQDDSLWACKWFGRGWTLQELIAPEIVEFYDVEWNKIGTKASLCKEIALITQIDTHILLGADPRKRSIAERMSWAASRATSRLEDVAYCLMGLFDVNMPMLYGEGTRAFIRLQEEIIRRTEDYTIFAWTADPLNNMPRGLFASFPADFKLSGRSFHAPDGFQKPKHGDAGSRYVRVNDQHEQPPSLTSRGLLINLPRMSMVKKTELGPDKYLAWICSIESDPTLSGVTEELMVCIKVQQLQDSKPEKFVRLRPRHLFIRPRKLFEEKFSPKTMYCLSAGKPENSQ</sequence>
<dbReference type="PANTHER" id="PTHR10622">
    <property type="entry name" value="HET DOMAIN-CONTAINING PROTEIN"/>
    <property type="match status" value="1"/>
</dbReference>
<keyword evidence="4" id="KW-1185">Reference proteome</keyword>
<accession>A0A517L0E8</accession>
<feature type="domain" description="Heterokaryon incompatibility" evidence="1">
    <location>
        <begin position="22"/>
        <end position="117"/>
    </location>
</feature>
<dbReference type="Pfam" id="PF26640">
    <property type="entry name" value="DUF8212"/>
    <property type="match status" value="1"/>
</dbReference>
<dbReference type="OrthoDB" id="3787959at2759"/>
<dbReference type="STRING" id="50376.A0A517L0E8"/>
<dbReference type="AlphaFoldDB" id="A0A517L0E8"/>
<proteinExistence type="predicted"/>
<evidence type="ECO:0000259" key="1">
    <source>
        <dbReference type="Pfam" id="PF06985"/>
    </source>
</evidence>
<name>A0A517L0E8_9PEZI</name>
<gene>
    <name evidence="3" type="ORF">FKW77_010242</name>
</gene>
<dbReference type="InterPro" id="IPR010730">
    <property type="entry name" value="HET"/>
</dbReference>
<organism evidence="3 4">
    <name type="scientific">Venturia effusa</name>
    <dbReference type="NCBI Taxonomy" id="50376"/>
    <lineage>
        <taxon>Eukaryota</taxon>
        <taxon>Fungi</taxon>
        <taxon>Dikarya</taxon>
        <taxon>Ascomycota</taxon>
        <taxon>Pezizomycotina</taxon>
        <taxon>Dothideomycetes</taxon>
        <taxon>Pleosporomycetidae</taxon>
        <taxon>Venturiales</taxon>
        <taxon>Venturiaceae</taxon>
        <taxon>Venturia</taxon>
    </lineage>
</organism>
<feature type="domain" description="DUF8212" evidence="2">
    <location>
        <begin position="486"/>
        <end position="509"/>
    </location>
</feature>
<reference evidence="3 4" key="1">
    <citation type="submission" date="2019-07" db="EMBL/GenBank/DDBJ databases">
        <title>Finished genome of Venturia effusa.</title>
        <authorList>
            <person name="Young C.A."/>
            <person name="Cox M.P."/>
            <person name="Ganley A.R.D."/>
            <person name="David W.J."/>
        </authorList>
    </citation>
    <scope>NUCLEOTIDE SEQUENCE [LARGE SCALE GENOMIC DNA]</scope>
    <source>
        <strain evidence="4">albino</strain>
    </source>
</reference>
<dbReference type="PANTHER" id="PTHR10622:SF12">
    <property type="entry name" value="HET DOMAIN-CONTAINING PROTEIN"/>
    <property type="match status" value="1"/>
</dbReference>
<feature type="domain" description="Heterokaryon incompatibility" evidence="1">
    <location>
        <begin position="282"/>
        <end position="381"/>
    </location>
</feature>
<evidence type="ECO:0000259" key="2">
    <source>
        <dbReference type="Pfam" id="PF26640"/>
    </source>
</evidence>